<dbReference type="EMBL" id="MFZF01000014">
    <property type="protein sequence ID" value="OGK16616.1"/>
    <property type="molecule type" value="Genomic_DNA"/>
</dbReference>
<protein>
    <recommendedName>
        <fullName evidence="11">Membrane insertase YidC/Oxa/ALB C-terminal domain-containing protein</fullName>
    </recommendedName>
</protein>
<feature type="transmembrane region" description="Helical" evidence="10">
    <location>
        <begin position="30"/>
        <end position="52"/>
    </location>
</feature>
<evidence type="ECO:0000256" key="2">
    <source>
        <dbReference type="ARBA" id="ARBA00022448"/>
    </source>
</evidence>
<evidence type="ECO:0000313" key="13">
    <source>
        <dbReference type="Proteomes" id="UP000178372"/>
    </source>
</evidence>
<sequence length="258" mass="29205">MGEIFNTLIINPIVNLLLVFYVFFTKLGIPGSLGFALIGLTVIIRFVLHPFYKQQMDLSKKMTNLKPELETLQKKYKDDKQKLQHAQLQLYKDKGINPAGGCLVGLLQMPFILGLYNALNIFLQGGSIKTVIEQVNKIAYIDFLKISTIDPIFFGFNLAKAPSGFQTLGIHYLMIPVITFYLQYLQGKYTFPTPAKTVTVDGEKKGEDMSQIMSSQMKIMFPLMVGYFSYILPVGLAIYWNVFSLFSVVQYMGKSKSQ</sequence>
<dbReference type="GO" id="GO:0032977">
    <property type="term" value="F:membrane insertase activity"/>
    <property type="evidence" value="ECO:0007669"/>
    <property type="project" value="InterPro"/>
</dbReference>
<evidence type="ECO:0000256" key="10">
    <source>
        <dbReference type="SAM" id="Phobius"/>
    </source>
</evidence>
<feature type="domain" description="Membrane insertase YidC/Oxa/ALB C-terminal" evidence="11">
    <location>
        <begin position="34"/>
        <end position="251"/>
    </location>
</feature>
<evidence type="ECO:0000256" key="1">
    <source>
        <dbReference type="ARBA" id="ARBA00004651"/>
    </source>
</evidence>
<dbReference type="InterPro" id="IPR047196">
    <property type="entry name" value="YidC_ALB_C"/>
</dbReference>
<feature type="transmembrane region" description="Helical" evidence="10">
    <location>
        <begin position="7"/>
        <end position="24"/>
    </location>
</feature>
<dbReference type="Proteomes" id="UP000178372">
    <property type="component" value="Unassembled WGS sequence"/>
</dbReference>
<gene>
    <name evidence="12" type="ORF">A2690_03305</name>
</gene>
<organism evidence="12 13">
    <name type="scientific">Candidatus Roizmanbacteria bacterium RIFCSPHIGHO2_01_FULL_39_12b</name>
    <dbReference type="NCBI Taxonomy" id="1802030"/>
    <lineage>
        <taxon>Bacteria</taxon>
        <taxon>Candidatus Roizmaniibacteriota</taxon>
    </lineage>
</organism>
<evidence type="ECO:0000256" key="6">
    <source>
        <dbReference type="ARBA" id="ARBA00022989"/>
    </source>
</evidence>
<dbReference type="GO" id="GO:0015031">
    <property type="term" value="P:protein transport"/>
    <property type="evidence" value="ECO:0007669"/>
    <property type="project" value="UniProtKB-KW"/>
</dbReference>
<accession>A0A1F7GCH3</accession>
<evidence type="ECO:0000313" key="12">
    <source>
        <dbReference type="EMBL" id="OGK16616.1"/>
    </source>
</evidence>
<keyword evidence="4 9" id="KW-0812">Transmembrane</keyword>
<evidence type="ECO:0000256" key="9">
    <source>
        <dbReference type="RuleBase" id="RU003945"/>
    </source>
</evidence>
<dbReference type="PANTHER" id="PTHR12428">
    <property type="entry name" value="OXA1"/>
    <property type="match status" value="1"/>
</dbReference>
<reference evidence="12 13" key="1">
    <citation type="journal article" date="2016" name="Nat. Commun.">
        <title>Thousands of microbial genomes shed light on interconnected biogeochemical processes in an aquifer system.</title>
        <authorList>
            <person name="Anantharaman K."/>
            <person name="Brown C.T."/>
            <person name="Hug L.A."/>
            <person name="Sharon I."/>
            <person name="Castelle C.J."/>
            <person name="Probst A.J."/>
            <person name="Thomas B.C."/>
            <person name="Singh A."/>
            <person name="Wilkins M.J."/>
            <person name="Karaoz U."/>
            <person name="Brodie E.L."/>
            <person name="Williams K.H."/>
            <person name="Hubbard S.S."/>
            <person name="Banfield J.F."/>
        </authorList>
    </citation>
    <scope>NUCLEOTIDE SEQUENCE [LARGE SCALE GENOMIC DNA]</scope>
</reference>
<keyword evidence="7 10" id="KW-0472">Membrane</keyword>
<dbReference type="AlphaFoldDB" id="A0A1F7GCH3"/>
<evidence type="ECO:0000256" key="8">
    <source>
        <dbReference type="ARBA" id="ARBA00023186"/>
    </source>
</evidence>
<evidence type="ECO:0000256" key="7">
    <source>
        <dbReference type="ARBA" id="ARBA00023136"/>
    </source>
</evidence>
<comment type="similarity">
    <text evidence="9">Belongs to the OXA1/ALB3/YidC family.</text>
</comment>
<evidence type="ECO:0000256" key="5">
    <source>
        <dbReference type="ARBA" id="ARBA00022927"/>
    </source>
</evidence>
<dbReference type="GO" id="GO:0051205">
    <property type="term" value="P:protein insertion into membrane"/>
    <property type="evidence" value="ECO:0007669"/>
    <property type="project" value="TreeGrafter"/>
</dbReference>
<keyword evidence="5" id="KW-0653">Protein transport</keyword>
<evidence type="ECO:0000256" key="4">
    <source>
        <dbReference type="ARBA" id="ARBA00022692"/>
    </source>
</evidence>
<dbReference type="InterPro" id="IPR001708">
    <property type="entry name" value="YidC/ALB3/OXA1/COX18"/>
</dbReference>
<dbReference type="PANTHER" id="PTHR12428:SF65">
    <property type="entry name" value="CYTOCHROME C OXIDASE ASSEMBLY PROTEIN COX18, MITOCHONDRIAL"/>
    <property type="match status" value="1"/>
</dbReference>
<keyword evidence="8" id="KW-0143">Chaperone</keyword>
<comment type="caution">
    <text evidence="12">The sequence shown here is derived from an EMBL/GenBank/DDBJ whole genome shotgun (WGS) entry which is preliminary data.</text>
</comment>
<keyword evidence="3" id="KW-1003">Cell membrane</keyword>
<dbReference type="Pfam" id="PF02096">
    <property type="entry name" value="60KD_IMP"/>
    <property type="match status" value="1"/>
</dbReference>
<proteinExistence type="inferred from homology"/>
<dbReference type="InterPro" id="IPR028055">
    <property type="entry name" value="YidC/Oxa/ALB_C"/>
</dbReference>
<keyword evidence="2" id="KW-0813">Transport</keyword>
<name>A0A1F7GCH3_9BACT</name>
<evidence type="ECO:0000256" key="3">
    <source>
        <dbReference type="ARBA" id="ARBA00022475"/>
    </source>
</evidence>
<evidence type="ECO:0000259" key="11">
    <source>
        <dbReference type="Pfam" id="PF02096"/>
    </source>
</evidence>
<comment type="subcellular location">
    <subcellularLocation>
        <location evidence="1">Cell membrane</location>
        <topology evidence="1">Multi-pass membrane protein</topology>
    </subcellularLocation>
    <subcellularLocation>
        <location evidence="9">Membrane</location>
        <topology evidence="9">Multi-pass membrane protein</topology>
    </subcellularLocation>
</comment>
<dbReference type="GO" id="GO:0005886">
    <property type="term" value="C:plasma membrane"/>
    <property type="evidence" value="ECO:0007669"/>
    <property type="project" value="UniProtKB-SubCell"/>
</dbReference>
<dbReference type="NCBIfam" id="TIGR03592">
    <property type="entry name" value="yidC_oxa1_cterm"/>
    <property type="match status" value="1"/>
</dbReference>
<feature type="transmembrane region" description="Helical" evidence="10">
    <location>
        <begin position="219"/>
        <end position="242"/>
    </location>
</feature>
<keyword evidence="6 10" id="KW-1133">Transmembrane helix</keyword>
<dbReference type="CDD" id="cd20070">
    <property type="entry name" value="5TM_YidC_Alb3"/>
    <property type="match status" value="1"/>
</dbReference>